<comment type="caution">
    <text evidence="8">The sequence shown here is derived from an EMBL/GenBank/DDBJ whole genome shotgun (WGS) entry which is preliminary data.</text>
</comment>
<evidence type="ECO:0000313" key="8">
    <source>
        <dbReference type="EMBL" id="MCK8624210.1"/>
    </source>
</evidence>
<proteinExistence type="inferred from homology"/>
<accession>A0ABT0I057</accession>
<dbReference type="InterPro" id="IPR001792">
    <property type="entry name" value="Acylphosphatase-like_dom"/>
</dbReference>
<dbReference type="Proteomes" id="UP001522905">
    <property type="component" value="Unassembled WGS sequence"/>
</dbReference>
<evidence type="ECO:0000256" key="5">
    <source>
        <dbReference type="PROSITE-ProRule" id="PRU00520"/>
    </source>
</evidence>
<comment type="catalytic activity">
    <reaction evidence="4 5">
        <text>an acyl phosphate + H2O = a carboxylate + phosphate + H(+)</text>
        <dbReference type="Rhea" id="RHEA:14965"/>
        <dbReference type="ChEBI" id="CHEBI:15377"/>
        <dbReference type="ChEBI" id="CHEBI:15378"/>
        <dbReference type="ChEBI" id="CHEBI:29067"/>
        <dbReference type="ChEBI" id="CHEBI:43474"/>
        <dbReference type="ChEBI" id="CHEBI:59918"/>
        <dbReference type="EC" id="3.6.1.7"/>
    </reaction>
</comment>
<evidence type="ECO:0000259" key="7">
    <source>
        <dbReference type="PROSITE" id="PS51160"/>
    </source>
</evidence>
<evidence type="ECO:0000256" key="1">
    <source>
        <dbReference type="ARBA" id="ARBA00005614"/>
    </source>
</evidence>
<dbReference type="RefSeq" id="WP_248601449.1">
    <property type="nucleotide sequence ID" value="NZ_JAJIAO010000001.1"/>
</dbReference>
<dbReference type="PANTHER" id="PTHR47268:SF4">
    <property type="entry name" value="ACYLPHOSPHATASE"/>
    <property type="match status" value="1"/>
</dbReference>
<protein>
    <recommendedName>
        <fullName evidence="3 5">acylphosphatase</fullName>
        <ecNumber evidence="2 5">3.6.1.7</ecNumber>
    </recommendedName>
</protein>
<evidence type="ECO:0000313" key="9">
    <source>
        <dbReference type="Proteomes" id="UP001522905"/>
    </source>
</evidence>
<evidence type="ECO:0000256" key="4">
    <source>
        <dbReference type="ARBA" id="ARBA00047645"/>
    </source>
</evidence>
<feature type="domain" description="Acylphosphatase-like" evidence="7">
    <location>
        <begin position="5"/>
        <end position="93"/>
    </location>
</feature>
<dbReference type="InterPro" id="IPR036046">
    <property type="entry name" value="Acylphosphatase-like_dom_sf"/>
</dbReference>
<comment type="similarity">
    <text evidence="1 6">Belongs to the acylphosphatase family.</text>
</comment>
<dbReference type="EC" id="3.6.1.7" evidence="2 5"/>
<dbReference type="Pfam" id="PF00708">
    <property type="entry name" value="Acylphosphatase"/>
    <property type="match status" value="1"/>
</dbReference>
<dbReference type="EMBL" id="JAJIAO010000001">
    <property type="protein sequence ID" value="MCK8624210.1"/>
    <property type="molecule type" value="Genomic_DNA"/>
</dbReference>
<evidence type="ECO:0000256" key="6">
    <source>
        <dbReference type="RuleBase" id="RU004168"/>
    </source>
</evidence>
<name>A0ABT0I057_9LACO</name>
<feature type="active site" evidence="5">
    <location>
        <position position="38"/>
    </location>
</feature>
<sequence>MSKECITIIAQGKVQGVGFRVAIQNIANSLGITGNVQNLNDGSVKITVQGNDKKIQKLLKLIKNNPTPFCKVTKLLINSNEKSHHYSDFKIKI</sequence>
<dbReference type="InterPro" id="IPR020456">
    <property type="entry name" value="Acylphosphatase"/>
</dbReference>
<dbReference type="Gene3D" id="3.30.70.100">
    <property type="match status" value="1"/>
</dbReference>
<keyword evidence="9" id="KW-1185">Reference proteome</keyword>
<organism evidence="8 9">
    <name type="scientific">Apilactobacillus xinyiensis</name>
    <dbReference type="NCBI Taxonomy" id="2841032"/>
    <lineage>
        <taxon>Bacteria</taxon>
        <taxon>Bacillati</taxon>
        <taxon>Bacillota</taxon>
        <taxon>Bacilli</taxon>
        <taxon>Lactobacillales</taxon>
        <taxon>Lactobacillaceae</taxon>
        <taxon>Apilactobacillus</taxon>
    </lineage>
</organism>
<gene>
    <name evidence="8" type="ORF">LNP07_01550</name>
</gene>
<dbReference type="PANTHER" id="PTHR47268">
    <property type="entry name" value="ACYLPHOSPHATASE"/>
    <property type="match status" value="1"/>
</dbReference>
<dbReference type="SUPFAM" id="SSF54975">
    <property type="entry name" value="Acylphosphatase/BLUF domain-like"/>
    <property type="match status" value="1"/>
</dbReference>
<dbReference type="PROSITE" id="PS51160">
    <property type="entry name" value="ACYLPHOSPHATASE_3"/>
    <property type="match status" value="1"/>
</dbReference>
<evidence type="ECO:0000256" key="2">
    <source>
        <dbReference type="ARBA" id="ARBA00012150"/>
    </source>
</evidence>
<feature type="active site" evidence="5">
    <location>
        <position position="20"/>
    </location>
</feature>
<reference evidence="8 9" key="1">
    <citation type="submission" date="2021-11" db="EMBL/GenBank/DDBJ databases">
        <title>Comparative genomics of bee honey and flower isolates.</title>
        <authorList>
            <person name="Bechtner J.D."/>
            <person name="Gallus M.K."/>
            <person name="Ehrmann M."/>
        </authorList>
    </citation>
    <scope>NUCLEOTIDE SEQUENCE [LARGE SCALE GENOMIC DNA]</scope>
    <source>
        <strain evidence="8 9">M161</strain>
    </source>
</reference>
<keyword evidence="5" id="KW-0378">Hydrolase</keyword>
<evidence type="ECO:0000256" key="3">
    <source>
        <dbReference type="ARBA" id="ARBA00015991"/>
    </source>
</evidence>